<dbReference type="AlphaFoldDB" id="A0A4V3SEI8"/>
<name>A0A4V3SEI8_OPIFE</name>
<proteinExistence type="predicted"/>
<dbReference type="EMBL" id="SJOL01006634">
    <property type="protein sequence ID" value="TGZ64714.1"/>
    <property type="molecule type" value="Genomic_DNA"/>
</dbReference>
<dbReference type="Proteomes" id="UP000308267">
    <property type="component" value="Unassembled WGS sequence"/>
</dbReference>
<evidence type="ECO:0000313" key="2">
    <source>
        <dbReference type="Proteomes" id="UP000308267"/>
    </source>
</evidence>
<reference evidence="1 2" key="1">
    <citation type="journal article" date="2019" name="BMC Genomics">
        <title>New insights from Opisthorchis felineus genome: update on genomics of the epidemiologically important liver flukes.</title>
        <authorList>
            <person name="Ershov N.I."/>
            <person name="Mordvinov V.A."/>
            <person name="Prokhortchouk E.B."/>
            <person name="Pakharukova M.Y."/>
            <person name="Gunbin K.V."/>
            <person name="Ustyantsev K."/>
            <person name="Genaev M.A."/>
            <person name="Blinov A.G."/>
            <person name="Mazur A."/>
            <person name="Boulygina E."/>
            <person name="Tsygankova S."/>
            <person name="Khrameeva E."/>
            <person name="Chekanov N."/>
            <person name="Fan G."/>
            <person name="Xiao A."/>
            <person name="Zhang H."/>
            <person name="Xu X."/>
            <person name="Yang H."/>
            <person name="Solovyev V."/>
            <person name="Lee S.M."/>
            <person name="Liu X."/>
            <person name="Afonnikov D.A."/>
            <person name="Skryabin K.G."/>
        </authorList>
    </citation>
    <scope>NUCLEOTIDE SEQUENCE [LARGE SCALE GENOMIC DNA]</scope>
    <source>
        <strain evidence="1">AK-0245</strain>
        <tissue evidence="1">Whole organism</tissue>
    </source>
</reference>
<evidence type="ECO:0000313" key="1">
    <source>
        <dbReference type="EMBL" id="TGZ64714.1"/>
    </source>
</evidence>
<organism evidence="1 2">
    <name type="scientific">Opisthorchis felineus</name>
    <dbReference type="NCBI Taxonomy" id="147828"/>
    <lineage>
        <taxon>Eukaryota</taxon>
        <taxon>Metazoa</taxon>
        <taxon>Spiralia</taxon>
        <taxon>Lophotrochozoa</taxon>
        <taxon>Platyhelminthes</taxon>
        <taxon>Trematoda</taxon>
        <taxon>Digenea</taxon>
        <taxon>Opisthorchiida</taxon>
        <taxon>Opisthorchiata</taxon>
        <taxon>Opisthorchiidae</taxon>
        <taxon>Opisthorchis</taxon>
    </lineage>
</organism>
<gene>
    <name evidence="1" type="ORF">CRM22_006233</name>
</gene>
<comment type="caution">
    <text evidence="1">The sequence shown here is derived from an EMBL/GenBank/DDBJ whole genome shotgun (WGS) entry which is preliminary data.</text>
</comment>
<feature type="non-terminal residue" evidence="1">
    <location>
        <position position="61"/>
    </location>
</feature>
<sequence>LNQIMILFTCTTDRRAVKTCWTGGLEHAYRRHEFRRATTLQSKCIQIVRWNFEVFTQPTTL</sequence>
<accession>A0A4V3SEI8</accession>
<feature type="non-terminal residue" evidence="1">
    <location>
        <position position="1"/>
    </location>
</feature>
<keyword evidence="2" id="KW-1185">Reference proteome</keyword>
<protein>
    <submittedName>
        <fullName evidence="1">Uncharacterized protein</fullName>
    </submittedName>
</protein>